<dbReference type="OrthoDB" id="9977471at2759"/>
<accession>A0A6J2YTE9</accession>
<evidence type="ECO:0000256" key="3">
    <source>
        <dbReference type="ARBA" id="ARBA00022525"/>
    </source>
</evidence>
<reference evidence="7" key="1">
    <citation type="submission" date="2025-08" db="UniProtKB">
        <authorList>
            <consortium name="RefSeq"/>
        </authorList>
    </citation>
    <scope>IDENTIFICATION</scope>
    <source>
        <tissue evidence="7">Gonads</tissue>
    </source>
</reference>
<dbReference type="PANTHER" id="PTHR10009">
    <property type="entry name" value="PROTEIN YELLOW-RELATED"/>
    <property type="match status" value="1"/>
</dbReference>
<dbReference type="GO" id="GO:0005576">
    <property type="term" value="C:extracellular region"/>
    <property type="evidence" value="ECO:0007669"/>
    <property type="project" value="UniProtKB-SubCell"/>
</dbReference>
<evidence type="ECO:0000313" key="6">
    <source>
        <dbReference type="Proteomes" id="UP000504635"/>
    </source>
</evidence>
<dbReference type="Pfam" id="PF03022">
    <property type="entry name" value="MRJP"/>
    <property type="match status" value="1"/>
</dbReference>
<evidence type="ECO:0000256" key="4">
    <source>
        <dbReference type="ARBA" id="ARBA00022729"/>
    </source>
</evidence>
<dbReference type="KEGG" id="soy:115890083"/>
<dbReference type="InterPro" id="IPR017996">
    <property type="entry name" value="MRJP/yellow-related"/>
</dbReference>
<dbReference type="InterPro" id="IPR011042">
    <property type="entry name" value="6-blade_b-propeller_TolB-like"/>
</dbReference>
<proteinExistence type="inferred from homology"/>
<comment type="subcellular location">
    <subcellularLocation>
        <location evidence="1">Secreted</location>
    </subcellularLocation>
</comment>
<dbReference type="AlphaFoldDB" id="A0A6J2YTE9"/>
<sequence length="403" mass="45623">MLCVLRVVFYFNVLFCYCCHGYFNENYGFGIEYQWVYLNYTWPSPAHYQWAISTKTYIPQNNAPVGIKIYRNLLFVSIPRFREGIPATLTVLDRLTASRTNPLLTPYPSWSANGISNCHGLQSIQSMEVDTRGIMWIIDGVRINNLTTCPPKLVLLDLNNDGRLVHSYVFKPEISLGQGGFLNDLVVEDVDGGYAYITDNSGIDPGIIVYSRRKNRAWKLRDGSMFAERRASNFAVADVAFNNSVPVDGIALSPKTINGERILYYCALTSFTLYSILTNVIRDEDNLNSGSWRNFVTPVGTLTSQVDGIAIDSQANMYFTLLPLYGVGRWNLNDPLESTQMIHQDPRTTIWPDGFAFDQEGVLYVISNQVFRYIDPRSTPPINSNVKFRILGTFIGTRSYLYG</sequence>
<evidence type="ECO:0000313" key="7">
    <source>
        <dbReference type="RefSeq" id="XP_030766075.1"/>
    </source>
</evidence>
<feature type="signal peptide" evidence="5">
    <location>
        <begin position="1"/>
        <end position="21"/>
    </location>
</feature>
<evidence type="ECO:0000256" key="2">
    <source>
        <dbReference type="ARBA" id="ARBA00009127"/>
    </source>
</evidence>
<dbReference type="PANTHER" id="PTHR10009:SF18">
    <property type="entry name" value="PROTEIN YELLOW-LIKE PROTEIN"/>
    <property type="match status" value="1"/>
</dbReference>
<name>A0A6J2YTE9_SITOR</name>
<protein>
    <submittedName>
        <fullName evidence="7">Protein yellow-like</fullName>
    </submittedName>
</protein>
<comment type="similarity">
    <text evidence="2">Belongs to the major royal jelly protein family.</text>
</comment>
<keyword evidence="6" id="KW-1185">Reference proteome</keyword>
<feature type="chain" id="PRO_5027081934" evidence="5">
    <location>
        <begin position="22"/>
        <end position="403"/>
    </location>
</feature>
<dbReference type="Gene3D" id="2.120.10.30">
    <property type="entry name" value="TolB, C-terminal domain"/>
    <property type="match status" value="1"/>
</dbReference>
<organism evidence="6 7">
    <name type="scientific">Sitophilus oryzae</name>
    <name type="common">Rice weevil</name>
    <name type="synonym">Curculio oryzae</name>
    <dbReference type="NCBI Taxonomy" id="7048"/>
    <lineage>
        <taxon>Eukaryota</taxon>
        <taxon>Metazoa</taxon>
        <taxon>Ecdysozoa</taxon>
        <taxon>Arthropoda</taxon>
        <taxon>Hexapoda</taxon>
        <taxon>Insecta</taxon>
        <taxon>Pterygota</taxon>
        <taxon>Neoptera</taxon>
        <taxon>Endopterygota</taxon>
        <taxon>Coleoptera</taxon>
        <taxon>Polyphaga</taxon>
        <taxon>Cucujiformia</taxon>
        <taxon>Curculionidae</taxon>
        <taxon>Dryophthorinae</taxon>
        <taxon>Sitophilus</taxon>
    </lineage>
</organism>
<dbReference type="InParanoid" id="A0A6J2YTE9"/>
<dbReference type="Proteomes" id="UP000504635">
    <property type="component" value="Unplaced"/>
</dbReference>
<evidence type="ECO:0000256" key="5">
    <source>
        <dbReference type="SAM" id="SignalP"/>
    </source>
</evidence>
<keyword evidence="3" id="KW-0964">Secreted</keyword>
<keyword evidence="4 5" id="KW-0732">Signal</keyword>
<dbReference type="RefSeq" id="XP_030766075.1">
    <property type="nucleotide sequence ID" value="XM_030910215.1"/>
</dbReference>
<gene>
    <name evidence="7" type="primary">LOC115890083</name>
</gene>
<dbReference type="SUPFAM" id="SSF101898">
    <property type="entry name" value="NHL repeat"/>
    <property type="match status" value="1"/>
</dbReference>
<evidence type="ECO:0000256" key="1">
    <source>
        <dbReference type="ARBA" id="ARBA00004613"/>
    </source>
</evidence>
<dbReference type="GeneID" id="115890083"/>